<proteinExistence type="inferred from homology"/>
<dbReference type="GeneID" id="108904528"/>
<accession>V5I7N4</accession>
<sequence>MLSSLKEKILNVKQNVPLFNTEGKEIKEKEAINLYAGADILQHFQNQWEELHQINEDNAKKAEIVAQDITKITSNITCSKENLSLITHILSNSNLPGNIGNCLENIKSLYTLSDKIESGLIDLENLIDEIEFEKLKVQHQFHLQQYELRKEESLESFKNTLEENHTRKVAEYEAKKKSVMEERQKAFQDAFKSDLEVYKSLGTLPEINQRKQNGALLEEIQIDYDPSELDQFFNENS</sequence>
<evidence type="ECO:0000256" key="2">
    <source>
        <dbReference type="SAM" id="Coils"/>
    </source>
</evidence>
<gene>
    <name evidence="3" type="primary">DTBP1</name>
</gene>
<dbReference type="PANTHER" id="PTHR16294">
    <property type="entry name" value="DYSTROBREVIN BINDING PROTEIN 1 DYSBINDIN"/>
    <property type="match status" value="1"/>
</dbReference>
<dbReference type="CTD" id="40052"/>
<dbReference type="EMBL" id="GALX01006130">
    <property type="protein sequence ID" value="JAB62336.1"/>
    <property type="molecule type" value="Transcribed_RNA"/>
</dbReference>
<dbReference type="AlphaFoldDB" id="V5I7N4"/>
<evidence type="ECO:0000313" key="3">
    <source>
        <dbReference type="EMBL" id="JAB62336.1"/>
    </source>
</evidence>
<evidence type="ECO:0000256" key="1">
    <source>
        <dbReference type="ARBA" id="ARBA00008686"/>
    </source>
</evidence>
<name>V5I7N4_ANOGL</name>
<comment type="similarity">
    <text evidence="1">Belongs to the dysbindin family.</text>
</comment>
<organism evidence="3">
    <name type="scientific">Anoplophora glabripennis</name>
    <name type="common">Asian longhorn beetle</name>
    <name type="synonym">Anoplophora nobilis</name>
    <dbReference type="NCBI Taxonomy" id="217634"/>
    <lineage>
        <taxon>Eukaryota</taxon>
        <taxon>Metazoa</taxon>
        <taxon>Ecdysozoa</taxon>
        <taxon>Arthropoda</taxon>
        <taxon>Hexapoda</taxon>
        <taxon>Insecta</taxon>
        <taxon>Pterygota</taxon>
        <taxon>Neoptera</taxon>
        <taxon>Endopterygota</taxon>
        <taxon>Coleoptera</taxon>
        <taxon>Polyphaga</taxon>
        <taxon>Cucujiformia</taxon>
        <taxon>Chrysomeloidea</taxon>
        <taxon>Cerambycidae</taxon>
        <taxon>Lamiinae</taxon>
        <taxon>Lamiini</taxon>
        <taxon>Anoplophora</taxon>
    </lineage>
</organism>
<protein>
    <submittedName>
        <fullName evidence="3">Dysbindin</fullName>
    </submittedName>
</protein>
<feature type="coiled-coil region" evidence="2">
    <location>
        <begin position="143"/>
        <end position="189"/>
    </location>
</feature>
<dbReference type="PANTHER" id="PTHR16294:SF6">
    <property type="entry name" value="DYNAMIN N-TERMINAL DOMAIN-CONTAINING PROTEIN"/>
    <property type="match status" value="1"/>
</dbReference>
<keyword evidence="2" id="KW-0175">Coiled coil</keyword>
<dbReference type="InterPro" id="IPR007531">
    <property type="entry name" value="Dysbindin"/>
</dbReference>
<dbReference type="GO" id="GO:0005737">
    <property type="term" value="C:cytoplasm"/>
    <property type="evidence" value="ECO:0007669"/>
    <property type="project" value="InterPro"/>
</dbReference>
<dbReference type="OrthoDB" id="2445127at2759"/>
<reference evidence="3" key="1">
    <citation type="submission" date="2013-07" db="EMBL/GenBank/DDBJ databases">
        <title>Midgut Transcriptome Profiling of Anoplphora glabripennis, a Lignocellulose Degrading, Wood-Boring Cerambycid.</title>
        <authorList>
            <person name="Scully E.D."/>
            <person name="Hoover K."/>
            <person name="Carlson J.E."/>
            <person name="Tien M."/>
            <person name="Geib S.M."/>
        </authorList>
    </citation>
    <scope>NUCLEOTIDE SEQUENCE</scope>
</reference>
<dbReference type="KEGG" id="agb:108904528"/>